<reference evidence="1 2" key="1">
    <citation type="submission" date="2018-05" db="EMBL/GenBank/DDBJ databases">
        <title>The genome of Vibrio coralliilyticus phage YC.</title>
        <authorList>
            <person name="Benler S."/>
        </authorList>
    </citation>
    <scope>NUCLEOTIDE SEQUENCE [LARGE SCALE GENOMIC DNA]</scope>
</reference>
<dbReference type="KEGG" id="vg:55608579"/>
<proteinExistence type="predicted"/>
<keyword evidence="2" id="KW-1185">Reference proteome</keyword>
<evidence type="ECO:0000313" key="1">
    <source>
        <dbReference type="EMBL" id="AXC34501.1"/>
    </source>
</evidence>
<dbReference type="RefSeq" id="YP_009838347.1">
    <property type="nucleotide sequence ID" value="NC_048709.1"/>
</dbReference>
<dbReference type="Proteomes" id="UP000260311">
    <property type="component" value="Segment"/>
</dbReference>
<name>A0A384ZS70_9CAUD</name>
<protein>
    <submittedName>
        <fullName evidence="1">Uncharacterized protein</fullName>
    </submittedName>
</protein>
<dbReference type="GeneID" id="55608579"/>
<sequence length="81" mass="9342">MSKIHLARNMYDNRVNHITINTEHLTSRRAEHAEMMRLMTKKGVDPKDIPSYSNYCSIVNQRSLTARGWHLAPIRGSTVGY</sequence>
<evidence type="ECO:0000313" key="2">
    <source>
        <dbReference type="Proteomes" id="UP000260311"/>
    </source>
</evidence>
<accession>A0A384ZS70</accession>
<organism evidence="1 2">
    <name type="scientific">Vibrio phage YC</name>
    <dbReference type="NCBI Taxonomy" id="2267403"/>
    <lineage>
        <taxon>Viruses</taxon>
        <taxon>Duplodnaviria</taxon>
        <taxon>Heunggongvirae</taxon>
        <taxon>Uroviricota</taxon>
        <taxon>Caudoviricetes</taxon>
        <taxon>Pantevenvirales</taxon>
        <taxon>Ackermannviridae</taxon>
        <taxon>Campanilevirus</taxon>
        <taxon>Campanilevirus YC</taxon>
    </lineage>
</organism>
<dbReference type="EMBL" id="MH375644">
    <property type="protein sequence ID" value="AXC34501.1"/>
    <property type="molecule type" value="Genomic_DNA"/>
</dbReference>